<evidence type="ECO:0000256" key="1">
    <source>
        <dbReference type="SAM" id="MobiDB-lite"/>
    </source>
</evidence>
<protein>
    <submittedName>
        <fullName evidence="2">Uncharacterized protein</fullName>
    </submittedName>
</protein>
<evidence type="ECO:0000313" key="3">
    <source>
        <dbReference type="Proteomes" id="UP000007881"/>
    </source>
</evidence>
<proteinExistence type="predicted"/>
<keyword evidence="3" id="KW-1185">Reference proteome</keyword>
<dbReference type="RefSeq" id="WP_014435527.1">
    <property type="nucleotide sequence ID" value="NC_017080.1"/>
</dbReference>
<dbReference type="KEGG" id="phm:PSMK_01480"/>
<dbReference type="Proteomes" id="UP000007881">
    <property type="component" value="Chromosome"/>
</dbReference>
<name>I0IAL9_PHYMF</name>
<organism evidence="2 3">
    <name type="scientific">Phycisphaera mikurensis (strain NBRC 102666 / KCTC 22515 / FYK2301M01)</name>
    <dbReference type="NCBI Taxonomy" id="1142394"/>
    <lineage>
        <taxon>Bacteria</taxon>
        <taxon>Pseudomonadati</taxon>
        <taxon>Planctomycetota</taxon>
        <taxon>Phycisphaerae</taxon>
        <taxon>Phycisphaerales</taxon>
        <taxon>Phycisphaeraceae</taxon>
        <taxon>Phycisphaera</taxon>
    </lineage>
</organism>
<gene>
    <name evidence="2" type="ordered locus">PSMK_01480</name>
</gene>
<dbReference type="InterPro" id="IPR026406">
    <property type="entry name" value="Ver/Plancto_CHP"/>
</dbReference>
<dbReference type="NCBIfam" id="TIGR04138">
    <property type="entry name" value="Plancto_Ver_chp"/>
    <property type="match status" value="1"/>
</dbReference>
<reference evidence="2 3" key="1">
    <citation type="submission" date="2012-02" db="EMBL/GenBank/DDBJ databases">
        <title>Complete genome sequence of Phycisphaera mikurensis NBRC 102666.</title>
        <authorList>
            <person name="Ankai A."/>
            <person name="Hosoyama A."/>
            <person name="Terui Y."/>
            <person name="Sekine M."/>
            <person name="Fukai R."/>
            <person name="Kato Y."/>
            <person name="Nakamura S."/>
            <person name="Yamada-Narita S."/>
            <person name="Kawakoshi A."/>
            <person name="Fukunaga Y."/>
            <person name="Yamazaki S."/>
            <person name="Fujita N."/>
        </authorList>
    </citation>
    <scope>NUCLEOTIDE SEQUENCE [LARGE SCALE GENOMIC DNA]</scope>
    <source>
        <strain evidence="3">NBRC 102666 / KCTC 22515 / FYK2301M01</strain>
    </source>
</reference>
<dbReference type="eggNOG" id="ENOG503309Y">
    <property type="taxonomic scope" value="Bacteria"/>
</dbReference>
<dbReference type="EMBL" id="AP012338">
    <property type="protein sequence ID" value="BAM02307.1"/>
    <property type="molecule type" value="Genomic_DNA"/>
</dbReference>
<evidence type="ECO:0000313" key="2">
    <source>
        <dbReference type="EMBL" id="BAM02307.1"/>
    </source>
</evidence>
<accession>I0IAL9</accession>
<dbReference type="HOGENOM" id="CLU_147987_0_0_0"/>
<feature type="region of interest" description="Disordered" evidence="1">
    <location>
        <begin position="33"/>
        <end position="58"/>
    </location>
</feature>
<dbReference type="STRING" id="1142394.PSMK_01480"/>
<dbReference type="AlphaFoldDB" id="I0IAL9"/>
<sequence>MIPAELVELARSSRYPLDAFLFVQRGLDHTVRALHGDGDDATQAQDPEEDEEDTSRHVSGRQLCEGIRDFAIAQYGLLAPVVLNRWNVRRSQDFGRIVFEMVDAGLMRKTDEDNVDDFNDVFDFREAFGPEAAIAKVLPPVAG</sequence>